<sequence length="238" mass="26343">MATLISKKPSPSEISINSASSHEKESPEPNQPKSDFDLLFNQKANANDDSISGSEVELKLFSVGSSCNKKQPKQRGFSCNFCNKNFSTSQALGGHQNAHKQERAIAKRRKEMDMGALGHHHHFSYYPFSTLNHQVPLYGSYNRSSLGVSVQSPMIRRPAAAVFPWVPLRDRFGNRQVLMNSGLDYENRRQQGSMQAQKGSSIAADKPPTSGDSLKGESPLQSDHKDDHSSKLDLSLKL</sequence>
<organism evidence="1 2">
    <name type="scientific">Pistacia integerrima</name>
    <dbReference type="NCBI Taxonomy" id="434235"/>
    <lineage>
        <taxon>Eukaryota</taxon>
        <taxon>Viridiplantae</taxon>
        <taxon>Streptophyta</taxon>
        <taxon>Embryophyta</taxon>
        <taxon>Tracheophyta</taxon>
        <taxon>Spermatophyta</taxon>
        <taxon>Magnoliopsida</taxon>
        <taxon>eudicotyledons</taxon>
        <taxon>Gunneridae</taxon>
        <taxon>Pentapetalae</taxon>
        <taxon>rosids</taxon>
        <taxon>malvids</taxon>
        <taxon>Sapindales</taxon>
        <taxon>Anacardiaceae</taxon>
        <taxon>Pistacia</taxon>
    </lineage>
</organism>
<protein>
    <submittedName>
        <fullName evidence="1">Uncharacterized protein</fullName>
    </submittedName>
</protein>
<dbReference type="Proteomes" id="UP001163603">
    <property type="component" value="Chromosome 11"/>
</dbReference>
<proteinExistence type="predicted"/>
<accession>A0ACC0XPQ3</accession>
<evidence type="ECO:0000313" key="1">
    <source>
        <dbReference type="EMBL" id="KAJ0021031.1"/>
    </source>
</evidence>
<name>A0ACC0XPQ3_9ROSI</name>
<keyword evidence="2" id="KW-1185">Reference proteome</keyword>
<comment type="caution">
    <text evidence="1">The sequence shown here is derived from an EMBL/GenBank/DDBJ whole genome shotgun (WGS) entry which is preliminary data.</text>
</comment>
<dbReference type="EMBL" id="CM047746">
    <property type="protein sequence ID" value="KAJ0021031.1"/>
    <property type="molecule type" value="Genomic_DNA"/>
</dbReference>
<evidence type="ECO:0000313" key="2">
    <source>
        <dbReference type="Proteomes" id="UP001163603"/>
    </source>
</evidence>
<reference evidence="2" key="1">
    <citation type="journal article" date="2023" name="G3 (Bethesda)">
        <title>Genome assembly and association tests identify interacting loci associated with vigor, precocity, and sex in interspecific pistachio rootstocks.</title>
        <authorList>
            <person name="Palmer W."/>
            <person name="Jacygrad E."/>
            <person name="Sagayaradj S."/>
            <person name="Cavanaugh K."/>
            <person name="Han R."/>
            <person name="Bertier L."/>
            <person name="Beede B."/>
            <person name="Kafkas S."/>
            <person name="Golino D."/>
            <person name="Preece J."/>
            <person name="Michelmore R."/>
        </authorList>
    </citation>
    <scope>NUCLEOTIDE SEQUENCE [LARGE SCALE GENOMIC DNA]</scope>
</reference>
<gene>
    <name evidence="1" type="ORF">Pint_31708</name>
</gene>